<keyword evidence="7" id="KW-0175">Coiled coil</keyword>
<evidence type="ECO:0000256" key="9">
    <source>
        <dbReference type="ARBA" id="ARBA00023136"/>
    </source>
</evidence>
<comment type="similarity">
    <text evidence="3">Belongs to the CCDC90 family.</text>
</comment>
<evidence type="ECO:0000256" key="7">
    <source>
        <dbReference type="ARBA" id="ARBA00023054"/>
    </source>
</evidence>
<dbReference type="GO" id="GO:0005739">
    <property type="term" value="C:mitochondrion"/>
    <property type="evidence" value="ECO:0007669"/>
    <property type="project" value="UniProtKB-SubCell"/>
</dbReference>
<name>A0A5N6YTP6_9EURO</name>
<evidence type="ECO:0000256" key="3">
    <source>
        <dbReference type="ARBA" id="ARBA00007224"/>
    </source>
</evidence>
<reference evidence="13" key="1">
    <citation type="submission" date="2019-04" db="EMBL/GenBank/DDBJ databases">
        <title>Friends and foes A comparative genomics studyof 23 Aspergillus species from section Flavi.</title>
        <authorList>
            <consortium name="DOE Joint Genome Institute"/>
            <person name="Kjaerbolling I."/>
            <person name="Vesth T."/>
            <person name="Frisvad J.C."/>
            <person name="Nybo J.L."/>
            <person name="Theobald S."/>
            <person name="Kildgaard S."/>
            <person name="Isbrandt T."/>
            <person name="Kuo A."/>
            <person name="Sato A."/>
            <person name="Lyhne E.K."/>
            <person name="Kogle M.E."/>
            <person name="Wiebenga A."/>
            <person name="Kun R.S."/>
            <person name="Lubbers R.J."/>
            <person name="Makela M.R."/>
            <person name="Barry K."/>
            <person name="Chovatia M."/>
            <person name="Clum A."/>
            <person name="Daum C."/>
            <person name="Haridas S."/>
            <person name="He G."/>
            <person name="LaButti K."/>
            <person name="Lipzen A."/>
            <person name="Mondo S."/>
            <person name="Riley R."/>
            <person name="Salamov A."/>
            <person name="Simmons B.A."/>
            <person name="Magnuson J.K."/>
            <person name="Henrissat B."/>
            <person name="Mortensen U.H."/>
            <person name="Larsen T.O."/>
            <person name="Devries R.P."/>
            <person name="Grigoriev I.V."/>
            <person name="Machida M."/>
            <person name="Baker S.E."/>
            <person name="Andersen M.R."/>
        </authorList>
    </citation>
    <scope>NUCLEOTIDE SEQUENCE [LARGE SCALE GENOMIC DNA]</scope>
    <source>
        <strain evidence="13">CBS 553.77</strain>
    </source>
</reference>
<dbReference type="GO" id="GO:0033617">
    <property type="term" value="P:mitochondrial respiratory chain complex IV assembly"/>
    <property type="evidence" value="ECO:0007669"/>
    <property type="project" value="TreeGrafter"/>
</dbReference>
<gene>
    <name evidence="12" type="ORF">BDV28DRAFT_143885</name>
</gene>
<evidence type="ECO:0000256" key="5">
    <source>
        <dbReference type="ARBA" id="ARBA00022946"/>
    </source>
</evidence>
<proteinExistence type="inferred from homology"/>
<keyword evidence="8" id="KW-0496">Mitochondrion</keyword>
<evidence type="ECO:0000256" key="11">
    <source>
        <dbReference type="SAM" id="Phobius"/>
    </source>
</evidence>
<dbReference type="GO" id="GO:0016020">
    <property type="term" value="C:membrane"/>
    <property type="evidence" value="ECO:0007669"/>
    <property type="project" value="UniProtKB-SubCell"/>
</dbReference>
<dbReference type="Pfam" id="PF07798">
    <property type="entry name" value="CCDC90-like"/>
    <property type="match status" value="1"/>
</dbReference>
<dbReference type="Gene3D" id="1.20.5.340">
    <property type="match status" value="1"/>
</dbReference>
<keyword evidence="4 11" id="KW-0812">Transmembrane</keyword>
<evidence type="ECO:0000256" key="1">
    <source>
        <dbReference type="ARBA" id="ARBA00004167"/>
    </source>
</evidence>
<dbReference type="FunFam" id="1.20.5.340:FF:000018">
    <property type="entry name" value="Mitochondrial protein FMP32"/>
    <property type="match status" value="1"/>
</dbReference>
<comment type="subcellular location">
    <subcellularLocation>
        <location evidence="1">Membrane</location>
        <topology evidence="1">Single-pass membrane protein</topology>
    </subcellularLocation>
    <subcellularLocation>
        <location evidence="2">Mitochondrion</location>
    </subcellularLocation>
</comment>
<dbReference type="AlphaFoldDB" id="A0A5N6YTP6"/>
<dbReference type="Proteomes" id="UP000327118">
    <property type="component" value="Unassembled WGS sequence"/>
</dbReference>
<keyword evidence="13" id="KW-1185">Reference proteome</keyword>
<sequence length="311" mass="35324">MGPHKAVTQVPQSILPRWTWNGSSTRTTVHRPQSTVLSARQPQKTTRIHWWSSARRQLHTMTFPPHSSMLVSATLGDPASSSISRQFPASTTRTTGRPAVEPTSHPIRYNGVYVAAYKATRRAFHASAPQRRDHHFDTMKFVQRLKEEGFSEEQAVAMMRVLNDVIQESIQNLTRTMVLREDTERSTYTQKVDFAKLRSELLNADSTEAQLTRSSHEKIAADLAKLNSKLRDEIGRTQASVRLDLNLEKGRIREEANGQEMRIKETETRIEQEVAGLRERVEAVKFSTLQWLMGVCTGTAALILGAWRLFM</sequence>
<evidence type="ECO:0000256" key="4">
    <source>
        <dbReference type="ARBA" id="ARBA00022692"/>
    </source>
</evidence>
<accession>A0A5N6YTP6</accession>
<keyword evidence="6 11" id="KW-1133">Transmembrane helix</keyword>
<dbReference type="InterPro" id="IPR024461">
    <property type="entry name" value="CCDC90-like"/>
</dbReference>
<evidence type="ECO:0000313" key="12">
    <source>
        <dbReference type="EMBL" id="KAE8348283.1"/>
    </source>
</evidence>
<dbReference type="EMBL" id="ML739585">
    <property type="protein sequence ID" value="KAE8348283.1"/>
    <property type="molecule type" value="Genomic_DNA"/>
</dbReference>
<dbReference type="PANTHER" id="PTHR14360:SF1">
    <property type="entry name" value="PROTEIN FMP32, MITOCHONDRIAL"/>
    <property type="match status" value="1"/>
</dbReference>
<feature type="transmembrane region" description="Helical" evidence="11">
    <location>
        <begin position="289"/>
        <end position="310"/>
    </location>
</feature>
<dbReference type="PANTHER" id="PTHR14360">
    <property type="entry name" value="PROTEIN FMP32, MITOCHONDRIAL"/>
    <property type="match status" value="1"/>
</dbReference>
<organism evidence="12 13">
    <name type="scientific">Aspergillus coremiiformis</name>
    <dbReference type="NCBI Taxonomy" id="138285"/>
    <lineage>
        <taxon>Eukaryota</taxon>
        <taxon>Fungi</taxon>
        <taxon>Dikarya</taxon>
        <taxon>Ascomycota</taxon>
        <taxon>Pezizomycotina</taxon>
        <taxon>Eurotiomycetes</taxon>
        <taxon>Eurotiomycetidae</taxon>
        <taxon>Eurotiales</taxon>
        <taxon>Aspergillaceae</taxon>
        <taxon>Aspergillus</taxon>
        <taxon>Aspergillus subgen. Circumdati</taxon>
    </lineage>
</organism>
<feature type="compositionally biased region" description="Polar residues" evidence="10">
    <location>
        <begin position="81"/>
        <end position="95"/>
    </location>
</feature>
<evidence type="ECO:0000256" key="6">
    <source>
        <dbReference type="ARBA" id="ARBA00022989"/>
    </source>
</evidence>
<evidence type="ECO:0000256" key="2">
    <source>
        <dbReference type="ARBA" id="ARBA00004173"/>
    </source>
</evidence>
<keyword evidence="5" id="KW-0809">Transit peptide</keyword>
<dbReference type="OrthoDB" id="889336at2759"/>
<keyword evidence="9 11" id="KW-0472">Membrane</keyword>
<evidence type="ECO:0000256" key="8">
    <source>
        <dbReference type="ARBA" id="ARBA00023128"/>
    </source>
</evidence>
<evidence type="ECO:0000256" key="10">
    <source>
        <dbReference type="SAM" id="MobiDB-lite"/>
    </source>
</evidence>
<evidence type="ECO:0000313" key="13">
    <source>
        <dbReference type="Proteomes" id="UP000327118"/>
    </source>
</evidence>
<feature type="region of interest" description="Disordered" evidence="10">
    <location>
        <begin position="81"/>
        <end position="104"/>
    </location>
</feature>
<evidence type="ECO:0008006" key="14">
    <source>
        <dbReference type="Google" id="ProtNLM"/>
    </source>
</evidence>
<protein>
    <recommendedName>
        <fullName evidence="14">DUF1640-domain-containing protein</fullName>
    </recommendedName>
</protein>